<dbReference type="InterPro" id="IPR016122">
    <property type="entry name" value="SpoOB_C"/>
</dbReference>
<name>A0A417YTV0_9BACI</name>
<dbReference type="InterPro" id="IPR039506">
    <property type="entry name" value="SPOB_a"/>
</dbReference>
<dbReference type="SUPFAM" id="SSF55890">
    <property type="entry name" value="Sporulation response regulatory protein Spo0B"/>
    <property type="match status" value="1"/>
</dbReference>
<comment type="caution">
    <text evidence="5">The sequence shown here is derived from an EMBL/GenBank/DDBJ whole genome shotgun (WGS) entry which is preliminary data.</text>
</comment>
<dbReference type="InterPro" id="IPR037100">
    <property type="entry name" value="Spo0B_C_sf"/>
</dbReference>
<evidence type="ECO:0000256" key="2">
    <source>
        <dbReference type="ARBA" id="ARBA00022679"/>
    </source>
</evidence>
<feature type="domain" description="Sporulation initiation phosphotransferase B C-terminal" evidence="4">
    <location>
        <begin position="59"/>
        <end position="174"/>
    </location>
</feature>
<dbReference type="OrthoDB" id="2375606at2"/>
<proteinExistence type="predicted"/>
<dbReference type="Gene3D" id="3.30.565.30">
    <property type="entry name" value="Sporulation initiation phosphotransferase B (SpoOB), C-terminal domain"/>
    <property type="match status" value="1"/>
</dbReference>
<evidence type="ECO:0000259" key="4">
    <source>
        <dbReference type="SMART" id="SM01317"/>
    </source>
</evidence>
<dbReference type="InterPro" id="IPR016120">
    <property type="entry name" value="Sig_transdc_His_kin_SpoOB"/>
</dbReference>
<keyword evidence="6" id="KW-1185">Reference proteome</keyword>
<dbReference type="SMART" id="SM01317">
    <property type="entry name" value="SPOB_ab"/>
    <property type="match status" value="1"/>
</dbReference>
<evidence type="ECO:0000256" key="1">
    <source>
        <dbReference type="ARBA" id="ARBA00022553"/>
    </source>
</evidence>
<dbReference type="AlphaFoldDB" id="A0A417YTV0"/>
<dbReference type="GO" id="GO:0000155">
    <property type="term" value="F:phosphorelay sensor kinase activity"/>
    <property type="evidence" value="ECO:0007669"/>
    <property type="project" value="InterPro"/>
</dbReference>
<keyword evidence="2" id="KW-0808">Transferase</keyword>
<dbReference type="EMBL" id="QWEG01000006">
    <property type="protein sequence ID" value="RHW40624.1"/>
    <property type="molecule type" value="Genomic_DNA"/>
</dbReference>
<dbReference type="Proteomes" id="UP000284416">
    <property type="component" value="Unassembled WGS sequence"/>
</dbReference>
<dbReference type="RefSeq" id="WP_118920742.1">
    <property type="nucleotide sequence ID" value="NZ_QWEG01000006.1"/>
</dbReference>
<keyword evidence="3" id="KW-0418">Kinase</keyword>
<gene>
    <name evidence="5" type="ORF">D1B31_10510</name>
</gene>
<organism evidence="5 6">
    <name type="scientific">Neobacillus notoginsengisoli</name>
    <dbReference type="NCBI Taxonomy" id="1578198"/>
    <lineage>
        <taxon>Bacteria</taxon>
        <taxon>Bacillati</taxon>
        <taxon>Bacillota</taxon>
        <taxon>Bacilli</taxon>
        <taxon>Bacillales</taxon>
        <taxon>Bacillaceae</taxon>
        <taxon>Neobacillus</taxon>
    </lineage>
</organism>
<evidence type="ECO:0000313" key="6">
    <source>
        <dbReference type="Proteomes" id="UP000284416"/>
    </source>
</evidence>
<evidence type="ECO:0000256" key="3">
    <source>
        <dbReference type="ARBA" id="ARBA00022777"/>
    </source>
</evidence>
<dbReference type="Pfam" id="PF14689">
    <property type="entry name" value="SPOB_a"/>
    <property type="match status" value="1"/>
</dbReference>
<reference evidence="5 6" key="1">
    <citation type="journal article" date="2017" name="Int. J. Syst. Evol. Microbiol.">
        <title>Bacillus notoginsengisoli sp. nov., a novel bacterium isolated from the rhizosphere of Panax notoginseng.</title>
        <authorList>
            <person name="Zhang M.Y."/>
            <person name="Cheng J."/>
            <person name="Cai Y."/>
            <person name="Zhang T.Y."/>
            <person name="Wu Y.Y."/>
            <person name="Manikprabhu D."/>
            <person name="Li W.J."/>
            <person name="Zhang Y.X."/>
        </authorList>
    </citation>
    <scope>NUCLEOTIDE SEQUENCE [LARGE SCALE GENOMIC DNA]</scope>
    <source>
        <strain evidence="5 6">JCM 30743</strain>
    </source>
</reference>
<keyword evidence="1" id="KW-0597">Phosphoprotein</keyword>
<protein>
    <submittedName>
        <fullName evidence="5">Sporulation protein</fullName>
    </submittedName>
</protein>
<dbReference type="Gene3D" id="1.10.287.130">
    <property type="match status" value="1"/>
</dbReference>
<sequence>MEKNWDIVEVLRHSRHDWLNRLQLIKGNLDLDKMDRAKAIIDEIIIETQQESKLSNIKMPMFASLLLKANWEKHHFHLEYEVLKENETQSGPVDEKVLTKWTAAFFSVLDFAVEEFQENNLSICIDQVKDGICFFFEFSGKIVRTKLINAFLEEQNELDISVSNFSDRELTLKVFMPFR</sequence>
<evidence type="ECO:0000313" key="5">
    <source>
        <dbReference type="EMBL" id="RHW40624.1"/>
    </source>
</evidence>
<accession>A0A417YTV0</accession>
<dbReference type="Pfam" id="PF14682">
    <property type="entry name" value="SPOB_ab"/>
    <property type="match status" value="1"/>
</dbReference>